<gene>
    <name evidence="14" type="primary">Drc3</name>
    <name evidence="14" type="ORF">EVAR_56682_1</name>
</gene>
<reference evidence="14 15" key="1">
    <citation type="journal article" date="2019" name="Commun. Biol.">
        <title>The bagworm genome reveals a unique fibroin gene that provides high tensile strength.</title>
        <authorList>
            <person name="Kono N."/>
            <person name="Nakamura H."/>
            <person name="Ohtoshi R."/>
            <person name="Tomita M."/>
            <person name="Numata K."/>
            <person name="Arakawa K."/>
        </authorList>
    </citation>
    <scope>NUCLEOTIDE SEQUENCE [LARGE SCALE GENOMIC DNA]</scope>
</reference>
<protein>
    <recommendedName>
        <fullName evidence="11">Dynein axonemal assembly factor 1 homolog</fullName>
    </recommendedName>
    <alternativeName>
        <fullName evidence="13">Dynein regulatory complex subunit 3</fullName>
    </alternativeName>
</protein>
<dbReference type="InterPro" id="IPR001611">
    <property type="entry name" value="Leu-rich_rpt"/>
</dbReference>
<evidence type="ECO:0000256" key="10">
    <source>
        <dbReference type="ARBA" id="ARBA00023273"/>
    </source>
</evidence>
<evidence type="ECO:0000313" key="14">
    <source>
        <dbReference type="EMBL" id="GBP79774.1"/>
    </source>
</evidence>
<dbReference type="InterPro" id="IPR032675">
    <property type="entry name" value="LRR_dom_sf"/>
</dbReference>
<evidence type="ECO:0000256" key="6">
    <source>
        <dbReference type="ARBA" id="ARBA00022846"/>
    </source>
</evidence>
<dbReference type="SUPFAM" id="SSF52075">
    <property type="entry name" value="Outer arm dynein light chain 1"/>
    <property type="match status" value="1"/>
</dbReference>
<dbReference type="Proteomes" id="UP000299102">
    <property type="component" value="Unassembled WGS sequence"/>
</dbReference>
<dbReference type="PROSITE" id="PS51450">
    <property type="entry name" value="LRR"/>
    <property type="match status" value="3"/>
</dbReference>
<evidence type="ECO:0000256" key="2">
    <source>
        <dbReference type="ARBA" id="ARBA00004611"/>
    </source>
</evidence>
<comment type="caution">
    <text evidence="14">The sequence shown here is derived from an EMBL/GenBank/DDBJ whole genome shotgun (WGS) entry which is preliminary data.</text>
</comment>
<dbReference type="AlphaFoldDB" id="A0A4C1YYA8"/>
<evidence type="ECO:0000256" key="8">
    <source>
        <dbReference type="ARBA" id="ARBA00023069"/>
    </source>
</evidence>
<dbReference type="SMART" id="SM00365">
    <property type="entry name" value="LRR_SD22"/>
    <property type="match status" value="3"/>
</dbReference>
<keyword evidence="6" id="KW-0282">Flagellum</keyword>
<dbReference type="InterPro" id="IPR050576">
    <property type="entry name" value="Cilia_flagella_integrity"/>
</dbReference>
<dbReference type="Pfam" id="PF12799">
    <property type="entry name" value="LRR_4"/>
    <property type="match status" value="1"/>
</dbReference>
<keyword evidence="3" id="KW-0963">Cytoplasm</keyword>
<evidence type="ECO:0000256" key="7">
    <source>
        <dbReference type="ARBA" id="ARBA00023054"/>
    </source>
</evidence>
<dbReference type="InterPro" id="IPR025875">
    <property type="entry name" value="Leu-rich_rpt_4"/>
</dbReference>
<sequence>MLKSLKKLTLAQNLIEKIENLGELTNLIELDLSFNKITKIENLEQLANLEVLSLFHNKIKKLENFEMLENLLIFSIGDNLIEDYMETVSPRVDVVPKTPGCTGPYPCRLGPGWQTPSPLYDQSDTVDTSIPDKDREMGVMKFRSELREFNEEYEEFEKKRTAREMYVAKNELYALAFVEYLEGPDLFDTMFEKDPDGTLLLKIGGELLHHYAQYKEQYVEAMIVLVEFGQKSYGEREKEIKMFKEVIDNALEHNIKRSKMVVEEFENEKKPLTSKLNALIEQVTSKAVSVFEIDSTLIELGENFGKIVYNLWKNLMSIEIQLFEQCEETRVQLGVNLSEKIAKLLEVSRNAFGQWRELESTWSMSQFDIVSRLLGIKLTLFEDTSALMEVLSDRDVMMNVIAQSNDSHMRFIDLREDTLTTRANHWKDDLIQQTNNNEIKRNRDRILEINYYIDNQRQEWEDMQLILSEAPDAEVVALLGEEC</sequence>
<keyword evidence="7" id="KW-0175">Coiled coil</keyword>
<dbReference type="PANTHER" id="PTHR45973:SF12">
    <property type="entry name" value="DYNEIN REGULATORY COMPLEX SUBUNIT 3"/>
    <property type="match status" value="1"/>
</dbReference>
<dbReference type="PANTHER" id="PTHR45973">
    <property type="entry name" value="PROTEIN PHOSPHATASE 1 REGULATORY SUBUNIT SDS22-RELATED"/>
    <property type="match status" value="1"/>
</dbReference>
<dbReference type="STRING" id="151549.A0A4C1YYA8"/>
<name>A0A4C1YYA8_EUMVA</name>
<evidence type="ECO:0000256" key="5">
    <source>
        <dbReference type="ARBA" id="ARBA00022737"/>
    </source>
</evidence>
<keyword evidence="10" id="KW-0966">Cell projection</keyword>
<accession>A0A4C1YYA8</accession>
<comment type="function">
    <text evidence="1">Cilium-specific protein required for cilia structures.</text>
</comment>
<dbReference type="GO" id="GO:0005929">
    <property type="term" value="C:cilium"/>
    <property type="evidence" value="ECO:0007669"/>
    <property type="project" value="TreeGrafter"/>
</dbReference>
<dbReference type="EMBL" id="BGZK01001429">
    <property type="protein sequence ID" value="GBP79774.1"/>
    <property type="molecule type" value="Genomic_DNA"/>
</dbReference>
<evidence type="ECO:0000256" key="1">
    <source>
        <dbReference type="ARBA" id="ARBA00003843"/>
    </source>
</evidence>
<evidence type="ECO:0000256" key="9">
    <source>
        <dbReference type="ARBA" id="ARBA00023212"/>
    </source>
</evidence>
<organism evidence="14 15">
    <name type="scientific">Eumeta variegata</name>
    <name type="common">Bagworm moth</name>
    <name type="synonym">Eumeta japonica</name>
    <dbReference type="NCBI Taxonomy" id="151549"/>
    <lineage>
        <taxon>Eukaryota</taxon>
        <taxon>Metazoa</taxon>
        <taxon>Ecdysozoa</taxon>
        <taxon>Arthropoda</taxon>
        <taxon>Hexapoda</taxon>
        <taxon>Insecta</taxon>
        <taxon>Pterygota</taxon>
        <taxon>Neoptera</taxon>
        <taxon>Endopterygota</taxon>
        <taxon>Lepidoptera</taxon>
        <taxon>Glossata</taxon>
        <taxon>Ditrysia</taxon>
        <taxon>Tineoidea</taxon>
        <taxon>Psychidae</taxon>
        <taxon>Oiketicinae</taxon>
        <taxon>Eumeta</taxon>
    </lineage>
</organism>
<keyword evidence="5" id="KW-0677">Repeat</keyword>
<evidence type="ECO:0000256" key="3">
    <source>
        <dbReference type="ARBA" id="ARBA00022490"/>
    </source>
</evidence>
<dbReference type="OrthoDB" id="27917at2759"/>
<evidence type="ECO:0000256" key="13">
    <source>
        <dbReference type="ARBA" id="ARBA00040950"/>
    </source>
</evidence>
<comment type="subcellular location">
    <subcellularLocation>
        <location evidence="2">Cytoplasm</location>
        <location evidence="2">Cytoskeleton</location>
        <location evidence="2">Flagellum axoneme</location>
    </subcellularLocation>
</comment>
<keyword evidence="8" id="KW-0969">Cilium</keyword>
<dbReference type="Gene3D" id="3.80.10.10">
    <property type="entry name" value="Ribonuclease Inhibitor"/>
    <property type="match status" value="1"/>
</dbReference>
<keyword evidence="15" id="KW-1185">Reference proteome</keyword>
<evidence type="ECO:0000256" key="12">
    <source>
        <dbReference type="ARBA" id="ARBA00038378"/>
    </source>
</evidence>
<evidence type="ECO:0000256" key="4">
    <source>
        <dbReference type="ARBA" id="ARBA00022614"/>
    </source>
</evidence>
<evidence type="ECO:0000313" key="15">
    <source>
        <dbReference type="Proteomes" id="UP000299102"/>
    </source>
</evidence>
<proteinExistence type="inferred from homology"/>
<evidence type="ECO:0000256" key="11">
    <source>
        <dbReference type="ARBA" id="ARBA00024433"/>
    </source>
</evidence>
<comment type="similarity">
    <text evidence="12">Belongs to the DRC3 family.</text>
</comment>
<keyword evidence="9" id="KW-0206">Cytoskeleton</keyword>
<keyword evidence="4" id="KW-0433">Leucine-rich repeat</keyword>